<sequence length="247" mass="28462">MQLLKNILGRFFAAWAMLTFIATMLIVLIPTAFLGFWSEPKRTILFIRLSRIWMAVWLPLAGIRLIIKGREKFAKGENYVVVCNHNSFMDVPVTSPGIPGGNKTIAKIEMARIPLFGLIYKRGSVLVDRKSEESRLKSYTYMKRVLEMGLHMCIYPEGTRNKTNKPLKEFKDGAFRLAIETGKPVIPAVLFNTKKVLPQHKAFYFWPSTIEMHFLDPVTTEGLQMTDVKQLKETIFNSMWQYYETNA</sequence>
<evidence type="ECO:0000256" key="1">
    <source>
        <dbReference type="ARBA" id="ARBA00005189"/>
    </source>
</evidence>
<name>A0A562SUY4_9BACT</name>
<keyword evidence="4" id="KW-0812">Transmembrane</keyword>
<gene>
    <name evidence="6" type="ORF">IQ13_0216</name>
</gene>
<dbReference type="InterPro" id="IPR002123">
    <property type="entry name" value="Plipid/glycerol_acylTrfase"/>
</dbReference>
<feature type="domain" description="Phospholipid/glycerol acyltransferase" evidence="5">
    <location>
        <begin position="79"/>
        <end position="193"/>
    </location>
</feature>
<dbReference type="GO" id="GO:0003841">
    <property type="term" value="F:1-acylglycerol-3-phosphate O-acyltransferase activity"/>
    <property type="evidence" value="ECO:0007669"/>
    <property type="project" value="TreeGrafter"/>
</dbReference>
<feature type="transmembrane region" description="Helical" evidence="4">
    <location>
        <begin position="49"/>
        <end position="67"/>
    </location>
</feature>
<keyword evidence="7" id="KW-1185">Reference proteome</keyword>
<comment type="caution">
    <text evidence="6">The sequence shown here is derived from an EMBL/GenBank/DDBJ whole genome shotgun (WGS) entry which is preliminary data.</text>
</comment>
<proteinExistence type="predicted"/>
<evidence type="ECO:0000256" key="3">
    <source>
        <dbReference type="ARBA" id="ARBA00023315"/>
    </source>
</evidence>
<keyword evidence="4" id="KW-1133">Transmembrane helix</keyword>
<dbReference type="RefSeq" id="WP_144883638.1">
    <property type="nucleotide sequence ID" value="NZ_VLLE01000002.1"/>
</dbReference>
<evidence type="ECO:0000259" key="5">
    <source>
        <dbReference type="SMART" id="SM00563"/>
    </source>
</evidence>
<dbReference type="PANTHER" id="PTHR10434">
    <property type="entry name" value="1-ACYL-SN-GLYCEROL-3-PHOSPHATE ACYLTRANSFERASE"/>
    <property type="match status" value="1"/>
</dbReference>
<dbReference type="GO" id="GO:0006654">
    <property type="term" value="P:phosphatidic acid biosynthetic process"/>
    <property type="evidence" value="ECO:0007669"/>
    <property type="project" value="TreeGrafter"/>
</dbReference>
<dbReference type="SUPFAM" id="SSF69593">
    <property type="entry name" value="Glycerol-3-phosphate (1)-acyltransferase"/>
    <property type="match status" value="1"/>
</dbReference>
<feature type="transmembrane region" description="Helical" evidence="4">
    <location>
        <begin position="12"/>
        <end position="37"/>
    </location>
</feature>
<reference evidence="6 7" key="1">
    <citation type="journal article" date="2015" name="Stand. Genomic Sci.">
        <title>Genomic Encyclopedia of Bacterial and Archaeal Type Strains, Phase III: the genomes of soil and plant-associated and newly described type strains.</title>
        <authorList>
            <person name="Whitman W.B."/>
            <person name="Woyke T."/>
            <person name="Klenk H.P."/>
            <person name="Zhou Y."/>
            <person name="Lilburn T.G."/>
            <person name="Beck B.J."/>
            <person name="De Vos P."/>
            <person name="Vandamme P."/>
            <person name="Eisen J.A."/>
            <person name="Garrity G."/>
            <person name="Hugenholtz P."/>
            <person name="Kyrpides N.C."/>
        </authorList>
    </citation>
    <scope>NUCLEOTIDE SEQUENCE [LARGE SCALE GENOMIC DNA]</scope>
    <source>
        <strain evidence="6 7">CGMCC 1.7271</strain>
    </source>
</reference>
<evidence type="ECO:0000313" key="6">
    <source>
        <dbReference type="EMBL" id="TWI85062.1"/>
    </source>
</evidence>
<protein>
    <submittedName>
        <fullName evidence="6">1-acyl-sn-glycerol-3-phosphate acyltransferase</fullName>
    </submittedName>
</protein>
<dbReference type="OrthoDB" id="9803035at2"/>
<organism evidence="6 7">
    <name type="scientific">Lacibacter cauensis</name>
    <dbReference type="NCBI Taxonomy" id="510947"/>
    <lineage>
        <taxon>Bacteria</taxon>
        <taxon>Pseudomonadati</taxon>
        <taxon>Bacteroidota</taxon>
        <taxon>Chitinophagia</taxon>
        <taxon>Chitinophagales</taxon>
        <taxon>Chitinophagaceae</taxon>
        <taxon>Lacibacter</taxon>
    </lineage>
</organism>
<dbReference type="EMBL" id="VLLE01000002">
    <property type="protein sequence ID" value="TWI85062.1"/>
    <property type="molecule type" value="Genomic_DNA"/>
</dbReference>
<dbReference type="Pfam" id="PF01553">
    <property type="entry name" value="Acyltransferase"/>
    <property type="match status" value="1"/>
</dbReference>
<dbReference type="CDD" id="cd07989">
    <property type="entry name" value="LPLAT_AGPAT-like"/>
    <property type="match status" value="1"/>
</dbReference>
<dbReference type="AlphaFoldDB" id="A0A562SUY4"/>
<accession>A0A562SUY4</accession>
<evidence type="ECO:0000313" key="7">
    <source>
        <dbReference type="Proteomes" id="UP000316167"/>
    </source>
</evidence>
<keyword evidence="2 6" id="KW-0808">Transferase</keyword>
<dbReference type="SMART" id="SM00563">
    <property type="entry name" value="PlsC"/>
    <property type="match status" value="1"/>
</dbReference>
<evidence type="ECO:0000256" key="2">
    <source>
        <dbReference type="ARBA" id="ARBA00022679"/>
    </source>
</evidence>
<dbReference type="PANTHER" id="PTHR10434:SF11">
    <property type="entry name" value="1-ACYL-SN-GLYCEROL-3-PHOSPHATE ACYLTRANSFERASE"/>
    <property type="match status" value="1"/>
</dbReference>
<keyword evidence="3 6" id="KW-0012">Acyltransferase</keyword>
<keyword evidence="4" id="KW-0472">Membrane</keyword>
<comment type="pathway">
    <text evidence="1">Lipid metabolism.</text>
</comment>
<dbReference type="Proteomes" id="UP000316167">
    <property type="component" value="Unassembled WGS sequence"/>
</dbReference>
<evidence type="ECO:0000256" key="4">
    <source>
        <dbReference type="SAM" id="Phobius"/>
    </source>
</evidence>